<keyword evidence="2" id="KW-1185">Reference proteome</keyword>
<dbReference type="Proteomes" id="UP000219111">
    <property type="component" value="Unassembled WGS sequence"/>
</dbReference>
<dbReference type="EMBL" id="OBMT01000006">
    <property type="protein sequence ID" value="SOC07679.1"/>
    <property type="molecule type" value="Genomic_DNA"/>
</dbReference>
<dbReference type="InterPro" id="IPR021508">
    <property type="entry name" value="Gp17-like"/>
</dbReference>
<evidence type="ECO:0000313" key="1">
    <source>
        <dbReference type="EMBL" id="SOC07679.1"/>
    </source>
</evidence>
<gene>
    <name evidence="1" type="ORF">SAMN05877831_10635</name>
</gene>
<name>A0A285SJC2_9RHOB</name>
<sequence>MSYRVAAALQGALYQVLLADAALGALVGTAIYDAIPPGTVTGTYVSLGPEDVTDASDQTGAGAVHDVVISVITDEAGFAVAKAVAAAISDALEGADPVLARGHLVGLWFLRARARRVEKADIRRIDLTFRARVED</sequence>
<dbReference type="OrthoDB" id="7644395at2"/>
<dbReference type="AlphaFoldDB" id="A0A285SJC2"/>
<dbReference type="RefSeq" id="WP_097070003.1">
    <property type="nucleotide sequence ID" value="NZ_OBMT01000006.1"/>
</dbReference>
<organism evidence="1 2">
    <name type="scientific">Rhodobacter maris</name>
    <dbReference type="NCBI Taxonomy" id="446682"/>
    <lineage>
        <taxon>Bacteria</taxon>
        <taxon>Pseudomonadati</taxon>
        <taxon>Pseudomonadota</taxon>
        <taxon>Alphaproteobacteria</taxon>
        <taxon>Rhodobacterales</taxon>
        <taxon>Rhodobacter group</taxon>
        <taxon>Rhodobacter</taxon>
    </lineage>
</organism>
<reference evidence="2" key="1">
    <citation type="submission" date="2017-08" db="EMBL/GenBank/DDBJ databases">
        <authorList>
            <person name="Varghese N."/>
            <person name="Submissions S."/>
        </authorList>
    </citation>
    <scope>NUCLEOTIDE SEQUENCE [LARGE SCALE GENOMIC DNA]</scope>
    <source>
        <strain evidence="2">JA276</strain>
    </source>
</reference>
<accession>A0A285SJC2</accession>
<evidence type="ECO:0000313" key="2">
    <source>
        <dbReference type="Proteomes" id="UP000219111"/>
    </source>
</evidence>
<dbReference type="InterPro" id="IPR053745">
    <property type="entry name" value="Viral_Tail_Comp_sf"/>
</dbReference>
<dbReference type="Pfam" id="PF11367">
    <property type="entry name" value="Tail_completion_gp17"/>
    <property type="match status" value="1"/>
</dbReference>
<dbReference type="Gene3D" id="3.30.2000.30">
    <property type="match status" value="1"/>
</dbReference>
<proteinExistence type="predicted"/>
<protein>
    <submittedName>
        <fullName evidence="1">Uncharacterized protein DUF3168</fullName>
    </submittedName>
</protein>